<accession>A0AAD8G5Z2</accession>
<reference evidence="1" key="1">
    <citation type="submission" date="2022-02" db="EMBL/GenBank/DDBJ databases">
        <title>Atlantic sturgeon de novo genome assembly.</title>
        <authorList>
            <person name="Stock M."/>
            <person name="Klopp C."/>
            <person name="Guiguen Y."/>
            <person name="Cabau C."/>
            <person name="Parinello H."/>
            <person name="Santidrian Yebra-Pimentel E."/>
            <person name="Kuhl H."/>
            <person name="Dirks R.P."/>
            <person name="Guessner J."/>
            <person name="Wuertz S."/>
            <person name="Du K."/>
            <person name="Schartl M."/>
        </authorList>
    </citation>
    <scope>NUCLEOTIDE SEQUENCE</scope>
    <source>
        <strain evidence="1">STURGEONOMICS-FGT-2020</strain>
        <tissue evidence="1">Whole blood</tissue>
    </source>
</reference>
<proteinExistence type="predicted"/>
<dbReference type="AlphaFoldDB" id="A0AAD8G5Z2"/>
<sequence>MLEQSVPTLPRRSRVEERKLLWDVPSLELRPSGPGKALHPALAHCHLDVCVECWAWGLLYILPYWRNFSSICAFNGMTRRSRQKNGARASGCW</sequence>
<keyword evidence="2" id="KW-1185">Reference proteome</keyword>
<dbReference type="Proteomes" id="UP001230051">
    <property type="component" value="Unassembled WGS sequence"/>
</dbReference>
<dbReference type="EMBL" id="JAGXEW010000011">
    <property type="protein sequence ID" value="KAK1166381.1"/>
    <property type="molecule type" value="Genomic_DNA"/>
</dbReference>
<evidence type="ECO:0000313" key="1">
    <source>
        <dbReference type="EMBL" id="KAK1166381.1"/>
    </source>
</evidence>
<gene>
    <name evidence="1" type="ORF">AOXY_G13011</name>
</gene>
<name>A0AAD8G5Z2_ACIOX</name>
<organism evidence="1 2">
    <name type="scientific">Acipenser oxyrinchus oxyrinchus</name>
    <dbReference type="NCBI Taxonomy" id="40147"/>
    <lineage>
        <taxon>Eukaryota</taxon>
        <taxon>Metazoa</taxon>
        <taxon>Chordata</taxon>
        <taxon>Craniata</taxon>
        <taxon>Vertebrata</taxon>
        <taxon>Euteleostomi</taxon>
        <taxon>Actinopterygii</taxon>
        <taxon>Chondrostei</taxon>
        <taxon>Acipenseriformes</taxon>
        <taxon>Acipenseridae</taxon>
        <taxon>Acipenser</taxon>
    </lineage>
</organism>
<comment type="caution">
    <text evidence="1">The sequence shown here is derived from an EMBL/GenBank/DDBJ whole genome shotgun (WGS) entry which is preliminary data.</text>
</comment>
<evidence type="ECO:0000313" key="2">
    <source>
        <dbReference type="Proteomes" id="UP001230051"/>
    </source>
</evidence>
<protein>
    <submittedName>
        <fullName evidence="1">Uncharacterized protein</fullName>
    </submittedName>
</protein>